<accession>A0A084WUA6</accession>
<dbReference type="EMBL" id="KE525421">
    <property type="protein sequence ID" value="KFB53800.1"/>
    <property type="molecule type" value="Genomic_DNA"/>
</dbReference>
<dbReference type="EMBL" id="ATLV01027028">
    <property type="status" value="NOT_ANNOTATED_CDS"/>
    <property type="molecule type" value="Genomic_DNA"/>
</dbReference>
<dbReference type="Proteomes" id="UP000030765">
    <property type="component" value="Unassembled WGS sequence"/>
</dbReference>
<reference evidence="1 3" key="1">
    <citation type="journal article" date="2014" name="BMC Genomics">
        <title>Genome sequence of Anopheles sinensis provides insight into genetics basis of mosquito competence for malaria parasites.</title>
        <authorList>
            <person name="Zhou D."/>
            <person name="Zhang D."/>
            <person name="Ding G."/>
            <person name="Shi L."/>
            <person name="Hou Q."/>
            <person name="Ye Y."/>
            <person name="Xu Y."/>
            <person name="Zhou H."/>
            <person name="Xiong C."/>
            <person name="Li S."/>
            <person name="Yu J."/>
            <person name="Hong S."/>
            <person name="Yu X."/>
            <person name="Zou P."/>
            <person name="Chen C."/>
            <person name="Chang X."/>
            <person name="Wang W."/>
            <person name="Lv Y."/>
            <person name="Sun Y."/>
            <person name="Ma L."/>
            <person name="Shen B."/>
            <person name="Zhu C."/>
        </authorList>
    </citation>
    <scope>NUCLEOTIDE SEQUENCE [LARGE SCALE GENOMIC DNA]</scope>
</reference>
<evidence type="ECO:0000313" key="2">
    <source>
        <dbReference type="EnsemblMetazoa" id="ASIC022038-PA"/>
    </source>
</evidence>
<gene>
    <name evidence="1" type="ORF">ZHAS_00022038</name>
</gene>
<protein>
    <submittedName>
        <fullName evidence="1 2">Ferrochelatase-like protein</fullName>
    </submittedName>
</protein>
<dbReference type="EnsemblMetazoa" id="ASIC022038-RA">
    <property type="protein sequence ID" value="ASIC022038-PA"/>
    <property type="gene ID" value="ASIC022038"/>
</dbReference>
<evidence type="ECO:0000313" key="3">
    <source>
        <dbReference type="Proteomes" id="UP000030765"/>
    </source>
</evidence>
<name>A0A084WUA6_ANOSI</name>
<reference evidence="2" key="2">
    <citation type="submission" date="2020-05" db="UniProtKB">
        <authorList>
            <consortium name="EnsemblMetazoa"/>
        </authorList>
    </citation>
    <scope>IDENTIFICATION</scope>
</reference>
<organism evidence="1">
    <name type="scientific">Anopheles sinensis</name>
    <name type="common">Mosquito</name>
    <dbReference type="NCBI Taxonomy" id="74873"/>
    <lineage>
        <taxon>Eukaryota</taxon>
        <taxon>Metazoa</taxon>
        <taxon>Ecdysozoa</taxon>
        <taxon>Arthropoda</taxon>
        <taxon>Hexapoda</taxon>
        <taxon>Insecta</taxon>
        <taxon>Pterygota</taxon>
        <taxon>Neoptera</taxon>
        <taxon>Endopterygota</taxon>
        <taxon>Diptera</taxon>
        <taxon>Nematocera</taxon>
        <taxon>Culicoidea</taxon>
        <taxon>Culicidae</taxon>
        <taxon>Anophelinae</taxon>
        <taxon>Anopheles</taxon>
    </lineage>
</organism>
<proteinExistence type="predicted"/>
<dbReference type="VEuPathDB" id="VectorBase:ASIC022038"/>
<dbReference type="AlphaFoldDB" id="A0A084WUA6"/>
<sequence length="97" mass="10585">MPGPAPTLTFSAAPVRFLYKQSDRKPGELSGREQPDRASTTQALCKLYVSMAAGLSSLVLERTQNYGSIPNLADLPKSPHAFRSVEFGYSSPNRNLQ</sequence>
<evidence type="ECO:0000313" key="1">
    <source>
        <dbReference type="EMBL" id="KFB53800.1"/>
    </source>
</evidence>
<keyword evidence="3" id="KW-1185">Reference proteome</keyword>